<feature type="region of interest" description="Disordered" evidence="1">
    <location>
        <begin position="696"/>
        <end position="763"/>
    </location>
</feature>
<dbReference type="RefSeq" id="XP_005539238.1">
    <property type="nucleotide sequence ID" value="XM_005539181.1"/>
</dbReference>
<reference evidence="2 3" key="2">
    <citation type="journal article" date="2007" name="BMC Biol.">
        <title>A 100%-complete sequence reveals unusually simple genomic features in the hot-spring red alga Cyanidioschyzon merolae.</title>
        <authorList>
            <person name="Nozaki H."/>
            <person name="Takano H."/>
            <person name="Misumi O."/>
            <person name="Terasawa K."/>
            <person name="Matsuzaki M."/>
            <person name="Maruyama S."/>
            <person name="Nishida K."/>
            <person name="Yagisawa F."/>
            <person name="Yoshida Y."/>
            <person name="Fujiwara T."/>
            <person name="Takio S."/>
            <person name="Tamura K."/>
            <person name="Chung S.J."/>
            <person name="Nakamura S."/>
            <person name="Kuroiwa H."/>
            <person name="Tanaka K."/>
            <person name="Sato N."/>
            <person name="Kuroiwa T."/>
        </authorList>
    </citation>
    <scope>NUCLEOTIDE SEQUENCE [LARGE SCALE GENOMIC DNA]</scope>
    <source>
        <strain evidence="2 3">10D</strain>
    </source>
</reference>
<dbReference type="KEGG" id="cme:CYME_CMT213C"/>
<feature type="compositionally biased region" description="Low complexity" evidence="1">
    <location>
        <begin position="452"/>
        <end position="461"/>
    </location>
</feature>
<dbReference type="OrthoDB" id="10615595at2759"/>
<feature type="compositionally biased region" description="Basic and acidic residues" evidence="1">
    <location>
        <begin position="288"/>
        <end position="299"/>
    </location>
</feature>
<dbReference type="GeneID" id="16997763"/>
<feature type="compositionally biased region" description="Low complexity" evidence="1">
    <location>
        <begin position="719"/>
        <end position="731"/>
    </location>
</feature>
<dbReference type="Gramene" id="CMT213CT">
    <property type="protein sequence ID" value="CMT213CT"/>
    <property type="gene ID" value="CMT213C"/>
</dbReference>
<organism evidence="2 3">
    <name type="scientific">Cyanidioschyzon merolae (strain NIES-3377 / 10D)</name>
    <name type="common">Unicellular red alga</name>
    <dbReference type="NCBI Taxonomy" id="280699"/>
    <lineage>
        <taxon>Eukaryota</taxon>
        <taxon>Rhodophyta</taxon>
        <taxon>Bangiophyceae</taxon>
        <taxon>Cyanidiales</taxon>
        <taxon>Cyanidiaceae</taxon>
        <taxon>Cyanidioschyzon</taxon>
    </lineage>
</organism>
<reference evidence="2 3" key="1">
    <citation type="journal article" date="2004" name="Nature">
        <title>Genome sequence of the ultrasmall unicellular red alga Cyanidioschyzon merolae 10D.</title>
        <authorList>
            <person name="Matsuzaki M."/>
            <person name="Misumi O."/>
            <person name="Shin-i T."/>
            <person name="Maruyama S."/>
            <person name="Takahara M."/>
            <person name="Miyagishima S."/>
            <person name="Mori T."/>
            <person name="Nishida K."/>
            <person name="Yagisawa F."/>
            <person name="Nishida K."/>
            <person name="Yoshida Y."/>
            <person name="Nishimura Y."/>
            <person name="Nakao S."/>
            <person name="Kobayashi T."/>
            <person name="Momoyama Y."/>
            <person name="Higashiyama T."/>
            <person name="Minoda A."/>
            <person name="Sano M."/>
            <person name="Nomoto H."/>
            <person name="Oishi K."/>
            <person name="Hayashi H."/>
            <person name="Ohta F."/>
            <person name="Nishizaka S."/>
            <person name="Haga S."/>
            <person name="Miura S."/>
            <person name="Morishita T."/>
            <person name="Kabeya Y."/>
            <person name="Terasawa K."/>
            <person name="Suzuki Y."/>
            <person name="Ishii Y."/>
            <person name="Asakawa S."/>
            <person name="Takano H."/>
            <person name="Ohta N."/>
            <person name="Kuroiwa H."/>
            <person name="Tanaka K."/>
            <person name="Shimizu N."/>
            <person name="Sugano S."/>
            <person name="Sato N."/>
            <person name="Nozaki H."/>
            <person name="Ogasawara N."/>
            <person name="Kohara Y."/>
            <person name="Kuroiwa T."/>
        </authorList>
    </citation>
    <scope>NUCLEOTIDE SEQUENCE [LARGE SCALE GENOMIC DNA]</scope>
    <source>
        <strain evidence="2 3">10D</strain>
    </source>
</reference>
<evidence type="ECO:0000313" key="2">
    <source>
        <dbReference type="EMBL" id="BAM83202.1"/>
    </source>
</evidence>
<proteinExistence type="predicted"/>
<sequence length="909" mass="97964">MVPNQAPALHWPPRTIDASAPSSFVFETNPAGVSSVSDLFTSDHDVPFPDGSGFLFPKTLHSASTEKILEPLTQLHPTGQRMPNEVPLRSASADGGVFPGNELFIAATDGRELPSVPGRRRLESEVDELAQLIKLSNEEHRSVQQLLQAEPFMGSTCALAEADDTTADDHAGFLIKNHGSDSTSDLSALLLTPARGTRAPTMASPGTPSPQSPRKSHALASPAAKEQVTASPQAFAPSQGYLGTSAAARVRSNQRPDASRTSAARSVEGQHRVEPQNESTAKARPRKSQTETRFVHPEVHLPNSGLTTPPESPGASPSQVPGVRAASGKNALTLPAESVPSKRSESPSSEQKSPSPKSDGAGTNGAAASVDEYTLRKRETHNLHTRVSRKKVSQCFERLVTVLTADCAVEESEFIICNELDGACIPEQSMICACCGLDGCMRQDCRQCKAPTNTSTTNTNNQHAAPASGVDTPPSVAAGDVSADNADPKALLTAPGTCCGWRDRFMPRRERARALRARLRHRAETLQYATQTIVLLRRQRRSLELLLLHESESFRRLWVQHLVEQVQGGQQKPQDEQVVITECCKSVVRAVLEQFHWPFGELWMLGLPPPSTDTDNDNEKEACAEQPCVREGTASASQRRQCSWDTLQHQATLIVPPPAEETGYLDPYWMLALRPDKAQATDPPLPDLLERPSAVSEARLGTERDPAAPPVRGDCPADSPSTLLSSSGVSSCNAADDPQPMATSSSRCAGGCSESLTKREPNPELDQSAALLTDLECFATESKQVLAHPSTTDIQNLVLRDQRAIGARLRAGAFVEFDPRSGSERTSIAFERAPLARRHNLRCLVAIPLLTPVHSAPDKRPRLSSASESSTSIRGVAVLGHVEADAAVQPLLQTLESLWQHLMATLARD</sequence>
<dbReference type="Proteomes" id="UP000007014">
    <property type="component" value="Chromosome 20"/>
</dbReference>
<name>M1VI57_CYAM1</name>
<feature type="region of interest" description="Disordered" evidence="1">
    <location>
        <begin position="451"/>
        <end position="473"/>
    </location>
</feature>
<evidence type="ECO:0000313" key="3">
    <source>
        <dbReference type="Proteomes" id="UP000007014"/>
    </source>
</evidence>
<dbReference type="EMBL" id="AP006502">
    <property type="protein sequence ID" value="BAM83202.1"/>
    <property type="molecule type" value="Genomic_DNA"/>
</dbReference>
<feature type="compositionally biased region" description="Polar residues" evidence="1">
    <location>
        <begin position="251"/>
        <end position="264"/>
    </location>
</feature>
<feature type="compositionally biased region" description="Polar residues" evidence="1">
    <location>
        <begin position="304"/>
        <end position="319"/>
    </location>
</feature>
<dbReference type="AlphaFoldDB" id="M1VI57"/>
<protein>
    <submittedName>
        <fullName evidence="2">Uncharacterized protein</fullName>
    </submittedName>
</protein>
<keyword evidence="3" id="KW-1185">Reference proteome</keyword>
<gene>
    <name evidence="2" type="ORF">CYME_CMT213C</name>
</gene>
<feature type="region of interest" description="Disordered" evidence="1">
    <location>
        <begin position="247"/>
        <end position="377"/>
    </location>
</feature>
<feature type="region of interest" description="Disordered" evidence="1">
    <location>
        <begin position="197"/>
        <end position="231"/>
    </location>
</feature>
<dbReference type="HOGENOM" id="CLU_319676_0_0_1"/>
<evidence type="ECO:0000256" key="1">
    <source>
        <dbReference type="SAM" id="MobiDB-lite"/>
    </source>
</evidence>
<feature type="compositionally biased region" description="Low complexity" evidence="1">
    <location>
        <begin position="346"/>
        <end position="358"/>
    </location>
</feature>
<accession>M1VI57</accession>